<protein>
    <submittedName>
        <fullName evidence="1">Uncharacterized protein</fullName>
    </submittedName>
</protein>
<comment type="caution">
    <text evidence="1">The sequence shown here is derived from an EMBL/GenBank/DDBJ whole genome shotgun (WGS) entry which is preliminary data.</text>
</comment>
<gene>
    <name evidence="1" type="ORF">FE257_010565</name>
</gene>
<reference evidence="1" key="1">
    <citation type="journal article" date="2019" name="Beilstein J. Org. Chem.">
        <title>Nanangenines: drimane sesquiterpenoids as the dominant metabolite cohort of a novel Australian fungus, Aspergillus nanangensis.</title>
        <authorList>
            <person name="Lacey H.J."/>
            <person name="Gilchrist C.L.M."/>
            <person name="Crombie A."/>
            <person name="Kalaitzis J.A."/>
            <person name="Vuong D."/>
            <person name="Rutledge P.J."/>
            <person name="Turner P."/>
            <person name="Pitt J.I."/>
            <person name="Lacey E."/>
            <person name="Chooi Y.H."/>
            <person name="Piggott A.M."/>
        </authorList>
    </citation>
    <scope>NUCLEOTIDE SEQUENCE</scope>
    <source>
        <strain evidence="1">MST-FP2251</strain>
    </source>
</reference>
<name>A0AAD4CIH3_ASPNN</name>
<proteinExistence type="predicted"/>
<evidence type="ECO:0000313" key="1">
    <source>
        <dbReference type="EMBL" id="KAF9887071.1"/>
    </source>
</evidence>
<reference evidence="1" key="2">
    <citation type="submission" date="2020-02" db="EMBL/GenBank/DDBJ databases">
        <authorList>
            <person name="Gilchrist C.L.M."/>
            <person name="Chooi Y.-H."/>
        </authorList>
    </citation>
    <scope>NUCLEOTIDE SEQUENCE</scope>
    <source>
        <strain evidence="1">MST-FP2251</strain>
    </source>
</reference>
<sequence>MSAQDVSNPSVAAQFLQTEVYRLGAEPGLRSRPPGPERDFLTLTWGPFVYRTTYTSESNRYLPVFLQALNESIQKELHSLPGTPEQIHQLEKTYASRVFNAGDLYSEAPEACIRDSFHDWKVSQALPSIELPVRLRACLVVDENSLSFLAEMRERATGSEREADYSRCPVKIVEENFPDKYRKDSTPMAGLYPGWTTVALSSLVEVYNGLRNQDKGLGWYHRPGCMYTGNEQWEVESGMF</sequence>
<accession>A0AAD4CIH3</accession>
<organism evidence="1 2">
    <name type="scientific">Aspergillus nanangensis</name>
    <dbReference type="NCBI Taxonomy" id="2582783"/>
    <lineage>
        <taxon>Eukaryota</taxon>
        <taxon>Fungi</taxon>
        <taxon>Dikarya</taxon>
        <taxon>Ascomycota</taxon>
        <taxon>Pezizomycotina</taxon>
        <taxon>Eurotiomycetes</taxon>
        <taxon>Eurotiomycetidae</taxon>
        <taxon>Eurotiales</taxon>
        <taxon>Aspergillaceae</taxon>
        <taxon>Aspergillus</taxon>
        <taxon>Aspergillus subgen. Circumdati</taxon>
    </lineage>
</organism>
<dbReference type="AlphaFoldDB" id="A0AAD4CIH3"/>
<keyword evidence="2" id="KW-1185">Reference proteome</keyword>
<evidence type="ECO:0000313" key="2">
    <source>
        <dbReference type="Proteomes" id="UP001194746"/>
    </source>
</evidence>
<dbReference type="EMBL" id="VCAU01000067">
    <property type="protein sequence ID" value="KAF9887071.1"/>
    <property type="molecule type" value="Genomic_DNA"/>
</dbReference>
<dbReference type="Proteomes" id="UP001194746">
    <property type="component" value="Unassembled WGS sequence"/>
</dbReference>